<dbReference type="AlphaFoldDB" id="A0AA36IER7"/>
<organism evidence="1 2">
    <name type="scientific">Effrenium voratum</name>
    <dbReference type="NCBI Taxonomy" id="2562239"/>
    <lineage>
        <taxon>Eukaryota</taxon>
        <taxon>Sar</taxon>
        <taxon>Alveolata</taxon>
        <taxon>Dinophyceae</taxon>
        <taxon>Suessiales</taxon>
        <taxon>Symbiodiniaceae</taxon>
        <taxon>Effrenium</taxon>
    </lineage>
</organism>
<proteinExistence type="predicted"/>
<dbReference type="Proteomes" id="UP001178507">
    <property type="component" value="Unassembled WGS sequence"/>
</dbReference>
<sequence length="249" mass="28318">DEVPNWLRSCIGLERKSKVQESAIPDELQEIAVNLLLQQQRAGAEISTAAVESLLSELVELYNKEVSRVHENFDEQLLQEVDQLQGVTDIQAFMDERRKQSGLPEAVLFRPSQRALNQIALAFNKKYGFSLQSNTKPMMHLPRGHPAIQEVIQHVHYLVKEKKVHPRLILNFDQVWTTLYEPIRKVLKKDVATPTGKDPLAAMPQRQQVRARVQEYMGQAVLLPKSERSKVWQAKLADLTGASSPQLAQ</sequence>
<dbReference type="EMBL" id="CAUJNA010001229">
    <property type="protein sequence ID" value="CAJ1385391.1"/>
    <property type="molecule type" value="Genomic_DNA"/>
</dbReference>
<reference evidence="1" key="1">
    <citation type="submission" date="2023-08" db="EMBL/GenBank/DDBJ databases">
        <authorList>
            <person name="Chen Y."/>
            <person name="Shah S."/>
            <person name="Dougan E. K."/>
            <person name="Thang M."/>
            <person name="Chan C."/>
        </authorList>
    </citation>
    <scope>NUCLEOTIDE SEQUENCE</scope>
</reference>
<evidence type="ECO:0000313" key="2">
    <source>
        <dbReference type="Proteomes" id="UP001178507"/>
    </source>
</evidence>
<comment type="caution">
    <text evidence="1">The sequence shown here is derived from an EMBL/GenBank/DDBJ whole genome shotgun (WGS) entry which is preliminary data.</text>
</comment>
<gene>
    <name evidence="1" type="ORF">EVOR1521_LOCUS12008</name>
</gene>
<evidence type="ECO:0000313" key="1">
    <source>
        <dbReference type="EMBL" id="CAJ1385391.1"/>
    </source>
</evidence>
<accession>A0AA36IER7</accession>
<protein>
    <submittedName>
        <fullName evidence="1">Uncharacterized protein</fullName>
    </submittedName>
</protein>
<feature type="non-terminal residue" evidence="1">
    <location>
        <position position="249"/>
    </location>
</feature>
<name>A0AA36IER7_9DINO</name>
<keyword evidence="2" id="KW-1185">Reference proteome</keyword>
<feature type="non-terminal residue" evidence="1">
    <location>
        <position position="1"/>
    </location>
</feature>